<dbReference type="GO" id="GO:0000278">
    <property type="term" value="P:mitotic cell cycle"/>
    <property type="evidence" value="ECO:0007669"/>
    <property type="project" value="TreeGrafter"/>
</dbReference>
<dbReference type="Pfam" id="PF08490">
    <property type="entry name" value="DUF1744"/>
    <property type="match status" value="1"/>
</dbReference>
<evidence type="ECO:0000313" key="19">
    <source>
        <dbReference type="EMBL" id="KAK9863436.1"/>
    </source>
</evidence>
<feature type="region of interest" description="Disordered" evidence="17">
    <location>
        <begin position="1"/>
        <end position="70"/>
    </location>
</feature>
<dbReference type="GO" id="GO:0003887">
    <property type="term" value="F:DNA-directed DNA polymerase activity"/>
    <property type="evidence" value="ECO:0007669"/>
    <property type="project" value="UniProtKB-KW"/>
</dbReference>
<dbReference type="InterPro" id="IPR036397">
    <property type="entry name" value="RNaseH_sf"/>
</dbReference>
<keyword evidence="13 16" id="KW-0411">Iron-sulfur</keyword>
<protein>
    <recommendedName>
        <fullName evidence="16">DNA polymerase epsilon catalytic subunit</fullName>
        <ecNumber evidence="16">2.7.7.7</ecNumber>
    </recommendedName>
</protein>
<keyword evidence="9 16" id="KW-0863">Zinc-finger</keyword>
<dbReference type="SMART" id="SM01159">
    <property type="entry name" value="DUF1744"/>
    <property type="match status" value="1"/>
</dbReference>
<evidence type="ECO:0000313" key="20">
    <source>
        <dbReference type="Proteomes" id="UP001485043"/>
    </source>
</evidence>
<dbReference type="CDD" id="cd05535">
    <property type="entry name" value="POLBc_epsilon"/>
    <property type="match status" value="1"/>
</dbReference>
<keyword evidence="14 16" id="KW-0238">DNA-binding</keyword>
<dbReference type="EMBL" id="JALJOV010000472">
    <property type="protein sequence ID" value="KAK9863436.1"/>
    <property type="molecule type" value="Genomic_DNA"/>
</dbReference>
<dbReference type="InterPro" id="IPR029703">
    <property type="entry name" value="POL2"/>
</dbReference>
<comment type="similarity">
    <text evidence="3 16">Belongs to the DNA polymerase type-B family.</text>
</comment>
<dbReference type="InterPro" id="IPR006133">
    <property type="entry name" value="DNA-dir_DNA_pol_B_exonuc"/>
</dbReference>
<dbReference type="FunFam" id="3.90.1600.10:FF:000006">
    <property type="entry name" value="DNA polymerase epsilon catalytic subunit"/>
    <property type="match status" value="1"/>
</dbReference>
<dbReference type="InterPro" id="IPR006172">
    <property type="entry name" value="DNA-dir_DNA_pol_B"/>
</dbReference>
<dbReference type="SMART" id="SM00486">
    <property type="entry name" value="POLBc"/>
    <property type="match status" value="1"/>
</dbReference>
<dbReference type="InterPro" id="IPR055191">
    <property type="entry name" value="POL2_thumb"/>
</dbReference>
<dbReference type="Gene3D" id="3.90.1600.10">
    <property type="entry name" value="Palm domain of DNA polymerase"/>
    <property type="match status" value="1"/>
</dbReference>
<dbReference type="GO" id="GO:0045004">
    <property type="term" value="P:DNA replication proofreading"/>
    <property type="evidence" value="ECO:0007669"/>
    <property type="project" value="TreeGrafter"/>
</dbReference>
<dbReference type="Pfam" id="PF22634">
    <property type="entry name" value="POL2_thumb"/>
    <property type="match status" value="1"/>
</dbReference>
<reference evidence="19 20" key="1">
    <citation type="journal article" date="2024" name="Nat. Commun.">
        <title>Phylogenomics reveals the evolutionary origins of lichenization in chlorophyte algae.</title>
        <authorList>
            <person name="Puginier C."/>
            <person name="Libourel C."/>
            <person name="Otte J."/>
            <person name="Skaloud P."/>
            <person name="Haon M."/>
            <person name="Grisel S."/>
            <person name="Petersen M."/>
            <person name="Berrin J.G."/>
            <person name="Delaux P.M."/>
            <person name="Dal Grande F."/>
            <person name="Keller J."/>
        </authorList>
    </citation>
    <scope>NUCLEOTIDE SEQUENCE [LARGE SCALE GENOMIC DNA]</scope>
    <source>
        <strain evidence="19 20">SAG 2523</strain>
    </source>
</reference>
<dbReference type="FunFam" id="1.10.132.60:FF:000002">
    <property type="entry name" value="DNA polymerase epsilon catalytic subunit"/>
    <property type="match status" value="1"/>
</dbReference>
<dbReference type="Gene3D" id="1.10.287.690">
    <property type="entry name" value="Helix hairpin bin"/>
    <property type="match status" value="1"/>
</dbReference>
<dbReference type="PANTHER" id="PTHR10670">
    <property type="entry name" value="DNA POLYMERASE EPSILON CATALYTIC SUBUNIT A"/>
    <property type="match status" value="1"/>
</dbReference>
<evidence type="ECO:0000256" key="5">
    <source>
        <dbReference type="ARBA" id="ARBA00022679"/>
    </source>
</evidence>
<keyword evidence="15 16" id="KW-0539">Nucleus</keyword>
<dbReference type="InterPro" id="IPR042087">
    <property type="entry name" value="DNA_pol_B_thumb"/>
</dbReference>
<name>A0AAW1T341_9CHLO</name>
<feature type="region of interest" description="Disordered" evidence="17">
    <location>
        <begin position="2198"/>
        <end position="2226"/>
    </location>
</feature>
<dbReference type="GO" id="GO:0003677">
    <property type="term" value="F:DNA binding"/>
    <property type="evidence" value="ECO:0007669"/>
    <property type="project" value="UniProtKB-KW"/>
</dbReference>
<comment type="catalytic activity">
    <reaction evidence="16">
        <text>DNA(n) + a 2'-deoxyribonucleoside 5'-triphosphate = DNA(n+1) + diphosphate</text>
        <dbReference type="Rhea" id="RHEA:22508"/>
        <dbReference type="Rhea" id="RHEA-COMP:17339"/>
        <dbReference type="Rhea" id="RHEA-COMP:17340"/>
        <dbReference type="ChEBI" id="CHEBI:33019"/>
        <dbReference type="ChEBI" id="CHEBI:61560"/>
        <dbReference type="ChEBI" id="CHEBI:173112"/>
        <dbReference type="EC" id="2.7.7.7"/>
    </reaction>
</comment>
<keyword evidence="7 16" id="KW-0235">DNA replication</keyword>
<dbReference type="Gene3D" id="1.10.132.60">
    <property type="entry name" value="DNA polymerase family B, C-terminal domain"/>
    <property type="match status" value="1"/>
</dbReference>
<feature type="compositionally biased region" description="Low complexity" evidence="17">
    <location>
        <begin position="14"/>
        <end position="24"/>
    </location>
</feature>
<evidence type="ECO:0000256" key="8">
    <source>
        <dbReference type="ARBA" id="ARBA00022723"/>
    </source>
</evidence>
<evidence type="ECO:0000256" key="14">
    <source>
        <dbReference type="ARBA" id="ARBA00023125"/>
    </source>
</evidence>
<keyword evidence="10 16" id="KW-0862">Zinc</keyword>
<feature type="region of interest" description="Disordered" evidence="17">
    <location>
        <begin position="1276"/>
        <end position="1325"/>
    </location>
</feature>
<dbReference type="Gene3D" id="3.30.342.10">
    <property type="entry name" value="DNA Polymerase, chain B, domain 1"/>
    <property type="match status" value="1"/>
</dbReference>
<organism evidence="19 20">
    <name type="scientific">Apatococcus fuscideae</name>
    <dbReference type="NCBI Taxonomy" id="2026836"/>
    <lineage>
        <taxon>Eukaryota</taxon>
        <taxon>Viridiplantae</taxon>
        <taxon>Chlorophyta</taxon>
        <taxon>core chlorophytes</taxon>
        <taxon>Trebouxiophyceae</taxon>
        <taxon>Chlorellales</taxon>
        <taxon>Chlorellaceae</taxon>
        <taxon>Apatococcus</taxon>
    </lineage>
</organism>
<proteinExistence type="inferred from homology"/>
<dbReference type="GO" id="GO:0006272">
    <property type="term" value="P:leading strand elongation"/>
    <property type="evidence" value="ECO:0007669"/>
    <property type="project" value="TreeGrafter"/>
</dbReference>
<dbReference type="GO" id="GO:0006287">
    <property type="term" value="P:base-excision repair, gap-filling"/>
    <property type="evidence" value="ECO:0007669"/>
    <property type="project" value="TreeGrafter"/>
</dbReference>
<evidence type="ECO:0000256" key="17">
    <source>
        <dbReference type="SAM" id="MobiDB-lite"/>
    </source>
</evidence>
<dbReference type="SUPFAM" id="SSF56672">
    <property type="entry name" value="DNA/RNA polymerases"/>
    <property type="match status" value="1"/>
</dbReference>
<dbReference type="CDD" id="cd05779">
    <property type="entry name" value="DNA_polB_epsilon_exo"/>
    <property type="match status" value="1"/>
</dbReference>
<dbReference type="Pfam" id="PF03104">
    <property type="entry name" value="DNA_pol_B_exo1"/>
    <property type="match status" value="1"/>
</dbReference>
<evidence type="ECO:0000256" key="6">
    <source>
        <dbReference type="ARBA" id="ARBA00022695"/>
    </source>
</evidence>
<dbReference type="PANTHER" id="PTHR10670:SF0">
    <property type="entry name" value="DNA POLYMERASE EPSILON CATALYTIC SUBUNIT A"/>
    <property type="match status" value="1"/>
</dbReference>
<sequence length="2226" mass="247321">MGRGDYRSEGRGRSSGNSFSGRGRSMPRPLNGYQGRGRGRGRGRGGDNFIAARSDGQTDESADAKEQAESHALEAKLGFPLFTEGPEQLGWLMNYNTTTVDDTESGHSLSAINCYFMRQDGTMFKAQVTFAPYLYLQVKEGAEQEVDVYLRRKYGIGIKEVEVVEREDPALKNHLSGLKRKLLRLRFHNVQQLMAVKRDVFPIVRRNANKSSSAEAYSVFDGAMGAKSGAPRLKDAEDAMVEMREYDVPFHVRFAIDNDVRAGHWYSVAAKEGKVCLEHRADLIQRAEPRICAFDIETTKLPLQFPNAEHDQVFMISYMLDRQGYLIINREIVSEDIDAFEYTPKPEYEGPFIIFNEADETASLKRFFTHMQETKPAVYVTYNGDFFDWPFMETRAEKHGLDMHKEIGFRMDKKTNECLSRSAVHMDCMHWVNRDSYLPQGSRGLKAVTKAKLGYNPIEVDPEDMVRFAAEQPQTMAAYSVSDAVSTYYLYMKYIHPFIFSLSTIIPMPPDEVLRKGSGTLCEMLLMVQAFKANVVAPNKHTSQTETVHKGHLLDSETYIGGKVEALESGVFRSDLPTRFKCKPAAYQELMDRLDTDLEYAIRTEGKMAPEDITNYQEVRAEIREALEGLRDVPNREETPLIYHLDVAAMYPNIILTNRLQPNAIVTDEVCAACDFNKPGKTCLRNLEWVWRGETFACTSGEYFSLKAQLQSEVFPAEEEGGPPRFFVDLSSEDKAKMLKDRLKKYTQKVYKRVLDKPQMETRVASTCMRENDFYVGTVRAFRDRRYEYKALNKHWKGKLDAAKESGAVLEAVKAADMVILYDSLQLAHKCILNSFYGYVMRKGARWYSMEMAGVVTFTGAKIIQQASKLVEQLGLPLELDTDGIWSHTNFLAAQLTSKSGKDLKISYPCVMLNVMVAEKNTNDQYATLVDPATHRYETSSEMSIEFEVDGPYKAMILPASKEEGKLIKKRYAVFNPDGTLAELKGFELKRRGELKLIKVFQSEVFEQFLAGETLEECYAAVAAVADRWLDLLDTKGVDLTDEELIGYISESCTMSKALEEYEGRKSCAITTARRLAQFLGDERIKDKGLNCNYVIARRPQNLPTSDRAVPVAIFSTENTVARSFLRKWCGDLPGESWDAPDVRDLVDWDYYRERLGGTIQKIITIPAAMQRISNPVPRVKHPDWLGKKVREKEDKHQQQKLDGFFTALPAAALQAAEEAEHPQAGQGDIEVEIVQPGMRICSRITFAFPAQGHVLAWLIQSSCLQVRQDFGAAAALAASQRPPPRKRRPQQQTLAPQVQQENAGDAQNLPEAGPDAPMTPCPERKEHPQAWIRHQKRKWRAAAAARNGMYCVPLRVPRILYINSEMPPGDPAAAVLGTRTTRILPEGARALHVYKMTLDEQEYQAHVSQLAELVAQPHVQGVYEERLALGWKAALQLGCTAAVAPQAQGRPLAEGFALTELQMKTTTECSYLEGKGPEQIGAYLRHFSLYESRDMARGRSVLGLSMPVEARALLVIVNPTTTTARDISATAAERVWREACAAAQDESAAGMPSSVEFEVSYVQTGAEAAQAVQRRLLQLRERHKGPLLGVIEAPGGFERLRHAIPFLQDVPCCDSQAAPSDSAYPALGWQAPAARSAIHQLINIPGWLRERTAIARYNHLPLGNMPQDWAVGTADALFARCLQDAGQVLWAADSSLPDPAGKGEPGCTEGSELLEEPARIEVSWSGAYRCVCVRLRLFHLAVNAVCQAGLLGELEGAVLAEGQAGSDPSFKVLRHLVSNWLNDATQFGSRFADELLRNLWRWLGSPDSALQSPALRQAVRGLMKKMLAQLVATLKKLGARVIAADASSVTLATGKRNLTAAVGYVDFLLEALKRQDLFAWIQLVPETWWHSLLWRDAFNFLGVRATLPPALHEQLTNRPGTLSQAGGALAKEAGTAASEAAALEQPSIDYRWSIMEYLPQALHDAFLATTSEFVLLPWKHSVQTALEGASQGGSQAALDARTSEESQEAWLQRNMGPHFTQKLLRVVKDIQKYIGALSSAEPSHRFPDLPGSFLSQEELGSPALAFAKTISAALALDTAVTDEVAVMRRSLLKLCQVREFSPAASFQEPCLPLVLQDVFCRSCNHCQGPGSLQGCSPPGASLGPAHSAPVPMTCRRLRASWWPWSGGVSVPTSSRTSSASNAARSRLGISQALQHLRRATGQHTGPSSHCTPAQGLLQAGPVPRL</sequence>
<feature type="compositionally biased region" description="Low complexity" evidence="17">
    <location>
        <begin position="1291"/>
        <end position="1301"/>
    </location>
</feature>
<keyword evidence="5 16" id="KW-0808">Transferase</keyword>
<dbReference type="FunFam" id="1.10.287.690:FF:000005">
    <property type="entry name" value="DNA polymerase epsilon catalytic subunit"/>
    <property type="match status" value="1"/>
</dbReference>
<evidence type="ECO:0000256" key="13">
    <source>
        <dbReference type="ARBA" id="ARBA00023014"/>
    </source>
</evidence>
<evidence type="ECO:0000256" key="10">
    <source>
        <dbReference type="ARBA" id="ARBA00022833"/>
    </source>
</evidence>
<evidence type="ECO:0000256" key="3">
    <source>
        <dbReference type="ARBA" id="ARBA00005755"/>
    </source>
</evidence>
<evidence type="ECO:0000256" key="4">
    <source>
        <dbReference type="ARBA" id="ARBA00022485"/>
    </source>
</evidence>
<keyword evidence="12 16" id="KW-0408">Iron</keyword>
<dbReference type="GO" id="GO:0008270">
    <property type="term" value="F:zinc ion binding"/>
    <property type="evidence" value="ECO:0007669"/>
    <property type="project" value="UniProtKB-KW"/>
</dbReference>
<evidence type="ECO:0000256" key="2">
    <source>
        <dbReference type="ARBA" id="ARBA00004123"/>
    </source>
</evidence>
<keyword evidence="8 16" id="KW-0479">Metal-binding</keyword>
<dbReference type="InterPro" id="IPR012337">
    <property type="entry name" value="RNaseH-like_sf"/>
</dbReference>
<evidence type="ECO:0000256" key="12">
    <source>
        <dbReference type="ARBA" id="ARBA00023004"/>
    </source>
</evidence>
<comment type="function">
    <text evidence="16">DNA polymerase II participates in chromosomal DNA replication.</text>
</comment>
<feature type="compositionally biased region" description="Polar residues" evidence="17">
    <location>
        <begin position="2202"/>
        <end position="2212"/>
    </location>
</feature>
<comment type="subcellular location">
    <subcellularLocation>
        <location evidence="2 16">Nucleus</location>
    </subcellularLocation>
</comment>
<keyword evidence="6 16" id="KW-0548">Nucleotidyltransferase</keyword>
<dbReference type="InterPro" id="IPR013697">
    <property type="entry name" value="DNA_pol_e_suA_C"/>
</dbReference>
<evidence type="ECO:0000256" key="7">
    <source>
        <dbReference type="ARBA" id="ARBA00022705"/>
    </source>
</evidence>
<dbReference type="Proteomes" id="UP001485043">
    <property type="component" value="Unassembled WGS sequence"/>
</dbReference>
<dbReference type="InterPro" id="IPR043502">
    <property type="entry name" value="DNA/RNA_pol_sf"/>
</dbReference>
<dbReference type="GO" id="GO:0000166">
    <property type="term" value="F:nucleotide binding"/>
    <property type="evidence" value="ECO:0007669"/>
    <property type="project" value="InterPro"/>
</dbReference>
<evidence type="ECO:0000256" key="9">
    <source>
        <dbReference type="ARBA" id="ARBA00022771"/>
    </source>
</evidence>
<comment type="cofactor">
    <cofactor evidence="1 16">
        <name>[4Fe-4S] cluster</name>
        <dbReference type="ChEBI" id="CHEBI:49883"/>
    </cofactor>
</comment>
<feature type="domain" description="DNA polymerase epsilon catalytic subunit A C-terminal" evidence="18">
    <location>
        <begin position="1532"/>
        <end position="1904"/>
    </location>
</feature>
<evidence type="ECO:0000256" key="16">
    <source>
        <dbReference type="RuleBase" id="RU365029"/>
    </source>
</evidence>
<dbReference type="SUPFAM" id="SSF53098">
    <property type="entry name" value="Ribonuclease H-like"/>
    <property type="match status" value="1"/>
</dbReference>
<dbReference type="GO" id="GO:0008622">
    <property type="term" value="C:epsilon DNA polymerase complex"/>
    <property type="evidence" value="ECO:0007669"/>
    <property type="project" value="InterPro"/>
</dbReference>
<keyword evidence="20" id="KW-1185">Reference proteome</keyword>
<dbReference type="Gene3D" id="3.30.420.10">
    <property type="entry name" value="Ribonuclease H-like superfamily/Ribonuclease H"/>
    <property type="match status" value="1"/>
</dbReference>
<dbReference type="FunFam" id="3.30.420.10:FF:000010">
    <property type="entry name" value="DNA polymerase epsilon catalytic subunit"/>
    <property type="match status" value="1"/>
</dbReference>
<feature type="compositionally biased region" description="Basic and acidic residues" evidence="17">
    <location>
        <begin position="1"/>
        <end position="12"/>
    </location>
</feature>
<dbReference type="InterPro" id="IPR023211">
    <property type="entry name" value="DNA_pol_palm_dom_sf"/>
</dbReference>
<dbReference type="GO" id="GO:0006297">
    <property type="term" value="P:nucleotide-excision repair, DNA gap filling"/>
    <property type="evidence" value="ECO:0007669"/>
    <property type="project" value="TreeGrafter"/>
</dbReference>
<keyword evidence="11 16" id="KW-0239">DNA-directed DNA polymerase</keyword>
<dbReference type="EC" id="2.7.7.7" evidence="16"/>
<evidence type="ECO:0000256" key="15">
    <source>
        <dbReference type="ARBA" id="ARBA00023242"/>
    </source>
</evidence>
<keyword evidence="4 16" id="KW-0004">4Fe-4S</keyword>
<accession>A0AAW1T341</accession>
<dbReference type="GO" id="GO:0051539">
    <property type="term" value="F:4 iron, 4 sulfur cluster binding"/>
    <property type="evidence" value="ECO:0007669"/>
    <property type="project" value="UniProtKB-KW"/>
</dbReference>
<gene>
    <name evidence="19" type="ORF">WJX84_010496</name>
</gene>
<comment type="caution">
    <text evidence="19">The sequence shown here is derived from an EMBL/GenBank/DDBJ whole genome shotgun (WGS) entry which is preliminary data.</text>
</comment>
<evidence type="ECO:0000259" key="18">
    <source>
        <dbReference type="SMART" id="SM01159"/>
    </source>
</evidence>
<dbReference type="GO" id="GO:0008310">
    <property type="term" value="F:single-stranded DNA 3'-5' DNA exonuclease activity"/>
    <property type="evidence" value="ECO:0007669"/>
    <property type="project" value="TreeGrafter"/>
</dbReference>
<evidence type="ECO:0000256" key="11">
    <source>
        <dbReference type="ARBA" id="ARBA00022932"/>
    </source>
</evidence>
<evidence type="ECO:0000256" key="1">
    <source>
        <dbReference type="ARBA" id="ARBA00001966"/>
    </source>
</evidence>